<sequence>MAYQDRETHYVEKTNGNSAGWFMAGALVVALIAGGLLYANGFFTNDEELSIELNVPNLGEGELKLPDMKEAPLVKEP</sequence>
<keyword evidence="1" id="KW-1133">Transmembrane helix</keyword>
<feature type="transmembrane region" description="Helical" evidence="1">
    <location>
        <begin position="20"/>
        <end position="39"/>
    </location>
</feature>
<name>A0A0M6Y1A8_9HYPH</name>
<dbReference type="EMBL" id="CXST01000001">
    <property type="protein sequence ID" value="CTQ43353.1"/>
    <property type="molecule type" value="Genomic_DNA"/>
</dbReference>
<dbReference type="RefSeq" id="WP_023000503.1">
    <property type="nucleotide sequence ID" value="NZ_CP045617.1"/>
</dbReference>
<keyword evidence="3" id="KW-1185">Reference proteome</keyword>
<dbReference type="KEGG" id="lagg:B0E33_21270"/>
<evidence type="ECO:0000313" key="3">
    <source>
        <dbReference type="Proteomes" id="UP000048926"/>
    </source>
</evidence>
<dbReference type="Proteomes" id="UP000048926">
    <property type="component" value="Unassembled WGS sequence"/>
</dbReference>
<organism evidence="2 3">
    <name type="scientific">Roseibium aggregatum</name>
    <dbReference type="NCBI Taxonomy" id="187304"/>
    <lineage>
        <taxon>Bacteria</taxon>
        <taxon>Pseudomonadati</taxon>
        <taxon>Pseudomonadota</taxon>
        <taxon>Alphaproteobacteria</taxon>
        <taxon>Hyphomicrobiales</taxon>
        <taxon>Stappiaceae</taxon>
        <taxon>Roseibium</taxon>
    </lineage>
</organism>
<gene>
    <name evidence="2" type="ORF">LAL4801_01791</name>
</gene>
<accession>A0A0M6Y1A8</accession>
<proteinExistence type="predicted"/>
<reference evidence="3" key="1">
    <citation type="submission" date="2015-07" db="EMBL/GenBank/DDBJ databases">
        <authorList>
            <person name="Rodrigo-Torres Lidia"/>
            <person name="Arahal R.David."/>
        </authorList>
    </citation>
    <scope>NUCLEOTIDE SEQUENCE [LARGE SCALE GENOMIC DNA]</scope>
    <source>
        <strain evidence="3">CECT 4801</strain>
    </source>
</reference>
<dbReference type="AlphaFoldDB" id="A0A0M6Y1A8"/>
<protein>
    <submittedName>
        <fullName evidence="2">Uncharacterized protein</fullName>
    </submittedName>
</protein>
<evidence type="ECO:0000313" key="2">
    <source>
        <dbReference type="EMBL" id="CTQ43353.1"/>
    </source>
</evidence>
<keyword evidence="1" id="KW-0812">Transmembrane</keyword>
<evidence type="ECO:0000256" key="1">
    <source>
        <dbReference type="SAM" id="Phobius"/>
    </source>
</evidence>
<keyword evidence="1" id="KW-0472">Membrane</keyword>
<dbReference type="OrthoDB" id="7867701at2"/>